<comment type="subcellular location">
    <subcellularLocation>
        <location evidence="10">Cell membrane</location>
        <topology evidence="10">Multi-pass membrane protein</topology>
    </subcellularLocation>
    <subcellularLocation>
        <location evidence="1 12">Membrane</location>
        <topology evidence="1 12">Multi-pass membrane protein</topology>
    </subcellularLocation>
</comment>
<feature type="transmembrane region" description="Helical" evidence="10">
    <location>
        <begin position="68"/>
        <end position="92"/>
    </location>
</feature>
<dbReference type="NCBIfam" id="TIGR00967">
    <property type="entry name" value="3a0501s007"/>
    <property type="match status" value="1"/>
</dbReference>
<keyword evidence="3 10" id="KW-0813">Transport</keyword>
<accession>A0A2G9YQU4</accession>
<dbReference type="GO" id="GO:0005886">
    <property type="term" value="C:plasma membrane"/>
    <property type="evidence" value="ECO:0007669"/>
    <property type="project" value="UniProtKB-SubCell"/>
</dbReference>
<keyword evidence="10" id="KW-1003">Cell membrane</keyword>
<evidence type="ECO:0000256" key="3">
    <source>
        <dbReference type="ARBA" id="ARBA00022448"/>
    </source>
</evidence>
<comment type="caution">
    <text evidence="14">The sequence shown here is derived from an EMBL/GenBank/DDBJ whole genome shotgun (WGS) entry which is preliminary data.</text>
</comment>
<comment type="function">
    <text evidence="10 11">The central subunit of the protein translocation channel SecYEG. Consists of two halves formed by TMs 1-5 and 6-10. These two domains form a lateral gate at the front which open onto the bilayer between TMs 2 and 7, and are clamped together by SecE at the back. The channel is closed by both a pore ring composed of hydrophobic SecY resides and a short helix (helix 2A) on the extracellular side of the membrane which forms a plug. The plug probably moves laterally to allow the channel to open. The ring and the pore may move independently.</text>
</comment>
<feature type="transmembrane region" description="Helical" evidence="10">
    <location>
        <begin position="18"/>
        <end position="36"/>
    </location>
</feature>
<dbReference type="PRINTS" id="PR00303">
    <property type="entry name" value="SECYTRNLCASE"/>
</dbReference>
<dbReference type="Gene3D" id="1.10.3370.10">
    <property type="entry name" value="SecY subunit domain"/>
    <property type="match status" value="1"/>
</dbReference>
<dbReference type="GO" id="GO:0006605">
    <property type="term" value="P:protein targeting"/>
    <property type="evidence" value="ECO:0007669"/>
    <property type="project" value="UniProtKB-UniRule"/>
</dbReference>
<evidence type="ECO:0000256" key="13">
    <source>
        <dbReference type="RuleBase" id="RU004349"/>
    </source>
</evidence>
<dbReference type="PANTHER" id="PTHR10906">
    <property type="entry name" value="SECY/SEC61-ALPHA FAMILY MEMBER"/>
    <property type="match status" value="1"/>
</dbReference>
<feature type="transmembrane region" description="Helical" evidence="10">
    <location>
        <begin position="175"/>
        <end position="192"/>
    </location>
</feature>
<evidence type="ECO:0000256" key="1">
    <source>
        <dbReference type="ARBA" id="ARBA00004141"/>
    </source>
</evidence>
<evidence type="ECO:0000256" key="11">
    <source>
        <dbReference type="RuleBase" id="RU000537"/>
    </source>
</evidence>
<dbReference type="EMBL" id="PCRM01000033">
    <property type="protein sequence ID" value="PIP21574.1"/>
    <property type="molecule type" value="Genomic_DNA"/>
</dbReference>
<dbReference type="GO" id="GO:0043952">
    <property type="term" value="P:protein transport by the Sec complex"/>
    <property type="evidence" value="ECO:0007669"/>
    <property type="project" value="UniProtKB-UniRule"/>
</dbReference>
<feature type="transmembrane region" description="Helical" evidence="10">
    <location>
        <begin position="304"/>
        <end position="326"/>
    </location>
</feature>
<dbReference type="FunFam" id="1.10.3370.10:FF:000001">
    <property type="entry name" value="Preprotein translocase subunit SecY"/>
    <property type="match status" value="1"/>
</dbReference>
<feature type="transmembrane region" description="Helical" evidence="10">
    <location>
        <begin position="252"/>
        <end position="273"/>
    </location>
</feature>
<dbReference type="InterPro" id="IPR030659">
    <property type="entry name" value="SecY_CS"/>
</dbReference>
<evidence type="ECO:0000256" key="6">
    <source>
        <dbReference type="ARBA" id="ARBA00022989"/>
    </source>
</evidence>
<proteinExistence type="inferred from homology"/>
<dbReference type="AlphaFoldDB" id="A0A2G9YQU4"/>
<evidence type="ECO:0000256" key="5">
    <source>
        <dbReference type="ARBA" id="ARBA00022927"/>
    </source>
</evidence>
<evidence type="ECO:0000313" key="14">
    <source>
        <dbReference type="EMBL" id="PIP21574.1"/>
    </source>
</evidence>
<feature type="transmembrane region" description="Helical" evidence="10">
    <location>
        <begin position="112"/>
        <end position="129"/>
    </location>
</feature>
<organism evidence="14 15">
    <name type="scientific">Candidatus Nealsonbacteria bacterium CG23_combo_of_CG06-09_8_20_14_all_40_13</name>
    <dbReference type="NCBI Taxonomy" id="1974724"/>
    <lineage>
        <taxon>Bacteria</taxon>
        <taxon>Candidatus Nealsoniibacteriota</taxon>
    </lineage>
</organism>
<keyword evidence="8 10" id="KW-0472">Membrane</keyword>
<dbReference type="HAMAP" id="MF_01465">
    <property type="entry name" value="SecY"/>
    <property type="match status" value="1"/>
</dbReference>
<sequence>MLEKIKQIFSLPDLRNRIIVVVLLLFVTRILAHIPIPGANLEQLKDFFQKNQIFGLLNMFSGGAMENFSLILMGVGPYITASIIMQLLGIVIPSLEALQKEGEWGQQKINQYTRYLTVPIAIMQSYAMLNLLKSQNLISNLSVQSLILMILATTAGSILLMWLGELISENGIGNGISLIISVGIIAGFPTQIRNTLATLDTSKIIGLAAFGVLYILVIALIVFINEGERKIPVSYATRSTSMRSYATVQSHLPLRVNAGGVIPIIFGMSMMLVPSVASRFFEQAKSAWLADTARYVSHLFQNNLFYDICYFILVIFFTFFYVGIIFKPKQVAENLQKQGGFIPGIRPGSESSSYISKIVNKITLTGALFLGLIAILPFIVQSVTGINTLVLGGTGLLIIVSVIIETSRQLQAQIAMRTYEKY</sequence>
<keyword evidence="6 10" id="KW-1133">Transmembrane helix</keyword>
<dbReference type="InterPro" id="IPR002208">
    <property type="entry name" value="SecY/SEC61-alpha"/>
</dbReference>
<evidence type="ECO:0000256" key="4">
    <source>
        <dbReference type="ARBA" id="ARBA00022692"/>
    </source>
</evidence>
<evidence type="ECO:0000256" key="8">
    <source>
        <dbReference type="ARBA" id="ARBA00023136"/>
    </source>
</evidence>
<keyword evidence="4 10" id="KW-0812">Transmembrane</keyword>
<dbReference type="Proteomes" id="UP000231567">
    <property type="component" value="Unassembled WGS sequence"/>
</dbReference>
<dbReference type="PIRSF" id="PIRSF004557">
    <property type="entry name" value="SecY"/>
    <property type="match status" value="1"/>
</dbReference>
<dbReference type="InterPro" id="IPR023201">
    <property type="entry name" value="SecY_dom_sf"/>
</dbReference>
<protein>
    <recommendedName>
        <fullName evidence="9 10">Protein translocase subunit SecY</fullName>
    </recommendedName>
</protein>
<feature type="transmembrane region" description="Helical" evidence="10">
    <location>
        <begin position="141"/>
        <end position="163"/>
    </location>
</feature>
<keyword evidence="7 10" id="KW-0811">Translocation</keyword>
<evidence type="ECO:0000256" key="7">
    <source>
        <dbReference type="ARBA" id="ARBA00023010"/>
    </source>
</evidence>
<dbReference type="Pfam" id="PF00344">
    <property type="entry name" value="SecY"/>
    <property type="match status" value="1"/>
</dbReference>
<evidence type="ECO:0000256" key="2">
    <source>
        <dbReference type="ARBA" id="ARBA00005751"/>
    </source>
</evidence>
<keyword evidence="5 10" id="KW-0653">Protein transport</keyword>
<evidence type="ECO:0000256" key="10">
    <source>
        <dbReference type="HAMAP-Rule" id="MF_01465"/>
    </source>
</evidence>
<dbReference type="PROSITE" id="PS00756">
    <property type="entry name" value="SECY_2"/>
    <property type="match status" value="1"/>
</dbReference>
<feature type="transmembrane region" description="Helical" evidence="10">
    <location>
        <begin position="386"/>
        <end position="404"/>
    </location>
</feature>
<evidence type="ECO:0000313" key="15">
    <source>
        <dbReference type="Proteomes" id="UP000231567"/>
    </source>
</evidence>
<comment type="subunit">
    <text evidence="10">Component of the Sec protein translocase complex. Heterotrimer consisting of SecY, SecE and SecG subunits. The heterotrimers can form oligomers, although 1 heterotrimer is thought to be able to translocate proteins. Interacts with the ribosome. Interacts with SecDF, and other proteins may be involved. Interacts with SecA.</text>
</comment>
<evidence type="ECO:0000256" key="9">
    <source>
        <dbReference type="ARBA" id="ARBA00039733"/>
    </source>
</evidence>
<feature type="transmembrane region" description="Helical" evidence="10">
    <location>
        <begin position="204"/>
        <end position="224"/>
    </location>
</feature>
<feature type="transmembrane region" description="Helical" evidence="10">
    <location>
        <begin position="362"/>
        <end position="380"/>
    </location>
</feature>
<evidence type="ECO:0000256" key="12">
    <source>
        <dbReference type="RuleBase" id="RU003484"/>
    </source>
</evidence>
<comment type="similarity">
    <text evidence="2 10 13">Belongs to the SecY/SEC61-alpha family.</text>
</comment>
<gene>
    <name evidence="10" type="primary">secY</name>
    <name evidence="14" type="ORF">COX39_02210</name>
</gene>
<dbReference type="SUPFAM" id="SSF103491">
    <property type="entry name" value="Preprotein translocase SecY subunit"/>
    <property type="match status" value="1"/>
</dbReference>
<reference evidence="14 15" key="1">
    <citation type="submission" date="2017-09" db="EMBL/GenBank/DDBJ databases">
        <title>Depth-based differentiation of microbial function through sediment-hosted aquifers and enrichment of novel symbionts in the deep terrestrial subsurface.</title>
        <authorList>
            <person name="Probst A.J."/>
            <person name="Ladd B."/>
            <person name="Jarett J.K."/>
            <person name="Geller-Mcgrath D.E."/>
            <person name="Sieber C.M."/>
            <person name="Emerson J.B."/>
            <person name="Anantharaman K."/>
            <person name="Thomas B.C."/>
            <person name="Malmstrom R."/>
            <person name="Stieglmeier M."/>
            <person name="Klingl A."/>
            <person name="Woyke T."/>
            <person name="Ryan C.M."/>
            <person name="Banfield J.F."/>
        </authorList>
    </citation>
    <scope>NUCLEOTIDE SEQUENCE [LARGE SCALE GENOMIC DNA]</scope>
    <source>
        <strain evidence="14">CG23_combo_of_CG06-09_8_20_14_all_40_13</strain>
    </source>
</reference>
<dbReference type="InterPro" id="IPR026593">
    <property type="entry name" value="SecY"/>
</dbReference>
<dbReference type="PROSITE" id="PS00755">
    <property type="entry name" value="SECY_1"/>
    <property type="match status" value="1"/>
</dbReference>
<name>A0A2G9YQU4_9BACT</name>
<dbReference type="GO" id="GO:0065002">
    <property type="term" value="P:intracellular protein transmembrane transport"/>
    <property type="evidence" value="ECO:0007669"/>
    <property type="project" value="UniProtKB-UniRule"/>
</dbReference>